<dbReference type="InterPro" id="IPR050057">
    <property type="entry name" value="Prokaryotic/Mito_RF"/>
</dbReference>
<evidence type="ECO:0000256" key="3">
    <source>
        <dbReference type="ARBA" id="ARBA00022481"/>
    </source>
</evidence>
<dbReference type="AlphaFoldDB" id="A0A7C5YUU6"/>
<dbReference type="Gene3D" id="3.30.160.20">
    <property type="match status" value="1"/>
</dbReference>
<comment type="caution">
    <text evidence="7">The sequence shown here is derived from an EMBL/GenBank/DDBJ whole genome shotgun (WGS) entry which is preliminary data.</text>
</comment>
<dbReference type="Gene3D" id="3.30.70.1660">
    <property type="match status" value="2"/>
</dbReference>
<dbReference type="GO" id="GO:0003747">
    <property type="term" value="F:translation release factor activity"/>
    <property type="evidence" value="ECO:0007669"/>
    <property type="project" value="InterPro"/>
</dbReference>
<organism evidence="7">
    <name type="scientific">candidate division CPR3 bacterium</name>
    <dbReference type="NCBI Taxonomy" id="2268181"/>
    <lineage>
        <taxon>Bacteria</taxon>
        <taxon>Bacteria division CPR3</taxon>
    </lineage>
</organism>
<evidence type="ECO:0000256" key="4">
    <source>
        <dbReference type="ARBA" id="ARBA00022917"/>
    </source>
</evidence>
<proteinExistence type="inferred from homology"/>
<name>A0A7C5YUU6_UNCC3</name>
<gene>
    <name evidence="7" type="ORF">ENL96_02390</name>
</gene>
<keyword evidence="4" id="KW-0648">Protein biosynthesis</keyword>
<dbReference type="PROSITE" id="PS00745">
    <property type="entry name" value="RF_PROK_I"/>
    <property type="match status" value="1"/>
</dbReference>
<reference evidence="7" key="1">
    <citation type="journal article" date="2020" name="mSystems">
        <title>Genome- and Community-Level Interaction Insights into Carbon Utilization and Element Cycling Functions of Hydrothermarchaeota in Hydrothermal Sediment.</title>
        <authorList>
            <person name="Zhou Z."/>
            <person name="Liu Y."/>
            <person name="Xu W."/>
            <person name="Pan J."/>
            <person name="Luo Z.H."/>
            <person name="Li M."/>
        </authorList>
    </citation>
    <scope>NUCLEOTIDE SEQUENCE [LARGE SCALE GENOMIC DNA]</scope>
    <source>
        <strain evidence="7">SpSt-1042</strain>
    </source>
</reference>
<evidence type="ECO:0000256" key="1">
    <source>
        <dbReference type="ARBA" id="ARBA00002986"/>
    </source>
</evidence>
<dbReference type="SUPFAM" id="SSF75620">
    <property type="entry name" value="Release factor"/>
    <property type="match status" value="1"/>
</dbReference>
<dbReference type="InterPro" id="IPR005139">
    <property type="entry name" value="PCRF"/>
</dbReference>
<keyword evidence="3" id="KW-0488">Methylation</keyword>
<dbReference type="InterPro" id="IPR000352">
    <property type="entry name" value="Pep_chain_release_fac_I"/>
</dbReference>
<evidence type="ECO:0000256" key="5">
    <source>
        <dbReference type="SAM" id="Coils"/>
    </source>
</evidence>
<dbReference type="FunFam" id="3.30.70.1660:FF:000002">
    <property type="entry name" value="Peptide chain release factor 1"/>
    <property type="match status" value="1"/>
</dbReference>
<dbReference type="InterPro" id="IPR045853">
    <property type="entry name" value="Pep_chain_release_fac_I_sf"/>
</dbReference>
<comment type="similarity">
    <text evidence="2">Belongs to the prokaryotic/mitochondrial release factor family.</text>
</comment>
<sequence>MNKNIDLKIDEFSEKIEELEKKLNEAVLKNDKQQIEQYSRELSETQKDIETLKKLRDIEKKIKSARKVLNEGRGTEMERLALEEIEQLKAEKEKVQKESKSKKEENIPAIVEIRAGAGGEEAALFAADLYRMYIRYCERKQFKITLLDTTPTDLGGFKTVIFKVEGPNAYSLLKNESGVHRVQRIPITEASGRIHTSTATVAVLPARTEREVIIKPEEIRVDVFRAKGPGGQGVNTTDSAVRIMHLPTGISVKSQETRSQIKNRQLALEILRSKLYEIAQESELDKERKLRKSMIGKGQRAEKIRTYNFNQDRITDHRIKKTWHGIEKVLSGEIDEIIDTLHKRLGDQ</sequence>
<dbReference type="Gene3D" id="6.10.140.1950">
    <property type="match status" value="1"/>
</dbReference>
<dbReference type="NCBIfam" id="NF001859">
    <property type="entry name" value="PRK00591.1"/>
    <property type="match status" value="1"/>
</dbReference>
<feature type="domain" description="Prokaryotic-type class I peptide chain release factors" evidence="6">
    <location>
        <begin position="225"/>
        <end position="241"/>
    </location>
</feature>
<dbReference type="FunFam" id="3.30.160.20:FF:000004">
    <property type="entry name" value="Peptide chain release factor 1"/>
    <property type="match status" value="1"/>
</dbReference>
<accession>A0A7C5YUU6</accession>
<comment type="function">
    <text evidence="1">Peptide chain release factor 1 directs the termination of translation in response to the peptide chain termination codons UAG and UAA.</text>
</comment>
<dbReference type="SMART" id="SM00937">
    <property type="entry name" value="PCRF"/>
    <property type="match status" value="1"/>
</dbReference>
<feature type="coiled-coil region" evidence="5">
    <location>
        <begin position="2"/>
        <end position="105"/>
    </location>
</feature>
<evidence type="ECO:0000256" key="2">
    <source>
        <dbReference type="ARBA" id="ARBA00010835"/>
    </source>
</evidence>
<keyword evidence="5" id="KW-0175">Coiled coil</keyword>
<dbReference type="EMBL" id="DRVY01000070">
    <property type="protein sequence ID" value="HHR92337.1"/>
    <property type="molecule type" value="Genomic_DNA"/>
</dbReference>
<dbReference type="GO" id="GO:0005737">
    <property type="term" value="C:cytoplasm"/>
    <property type="evidence" value="ECO:0007669"/>
    <property type="project" value="UniProtKB-ARBA"/>
</dbReference>
<dbReference type="PANTHER" id="PTHR43804:SF7">
    <property type="entry name" value="LD18447P"/>
    <property type="match status" value="1"/>
</dbReference>
<evidence type="ECO:0000259" key="6">
    <source>
        <dbReference type="PROSITE" id="PS00745"/>
    </source>
</evidence>
<dbReference type="Pfam" id="PF00472">
    <property type="entry name" value="RF-1"/>
    <property type="match status" value="1"/>
</dbReference>
<evidence type="ECO:0000313" key="7">
    <source>
        <dbReference type="EMBL" id="HHR92337.1"/>
    </source>
</evidence>
<dbReference type="PANTHER" id="PTHR43804">
    <property type="entry name" value="LD18447P"/>
    <property type="match status" value="1"/>
</dbReference>
<dbReference type="Pfam" id="PF03462">
    <property type="entry name" value="PCRF"/>
    <property type="match status" value="1"/>
</dbReference>
<protein>
    <submittedName>
        <fullName evidence="7">Peptide chain release factor 1</fullName>
    </submittedName>
</protein>